<gene>
    <name evidence="5 6" type="primary">zapD</name>
    <name evidence="6" type="ORF">GH984_08190</name>
</gene>
<keyword evidence="7" id="KW-1185">Reference proteome</keyword>
<evidence type="ECO:0000256" key="5">
    <source>
        <dbReference type="HAMAP-Rule" id="MF_01092"/>
    </source>
</evidence>
<evidence type="ECO:0000256" key="3">
    <source>
        <dbReference type="ARBA" id="ARBA00023210"/>
    </source>
</evidence>
<comment type="function">
    <text evidence="5">Cell division factor that enhances FtsZ-ring assembly. Directly interacts with FtsZ and promotes bundling of FtsZ protofilaments, with a reduction in FtsZ GTPase activity.</text>
</comment>
<dbReference type="PANTHER" id="PTHR39455:SF1">
    <property type="entry name" value="CELL DIVISION PROTEIN ZAPD"/>
    <property type="match status" value="1"/>
</dbReference>
<comment type="subcellular location">
    <subcellularLocation>
        <location evidence="5">Cytoplasm</location>
    </subcellularLocation>
    <text evidence="5">Localizes to mid-cell in an FtsZ-dependent manner.</text>
</comment>
<comment type="similarity">
    <text evidence="5">Belongs to the ZapD family.</text>
</comment>
<dbReference type="InterPro" id="IPR009777">
    <property type="entry name" value="ZapD"/>
</dbReference>
<dbReference type="AlphaFoldDB" id="A0A6N7R151"/>
<dbReference type="NCBIfam" id="NF003656">
    <property type="entry name" value="PRK05287.1-4"/>
    <property type="match status" value="1"/>
</dbReference>
<dbReference type="GO" id="GO:0043093">
    <property type="term" value="P:FtsZ-dependent cytokinesis"/>
    <property type="evidence" value="ECO:0007669"/>
    <property type="project" value="UniProtKB-UniRule"/>
</dbReference>
<dbReference type="SUPFAM" id="SSF160950">
    <property type="entry name" value="YacF-like"/>
    <property type="match status" value="1"/>
</dbReference>
<dbReference type="Gene3D" id="1.10.3900.10">
    <property type="entry name" value="YacF-like"/>
    <property type="match status" value="1"/>
</dbReference>
<dbReference type="Proteomes" id="UP000433788">
    <property type="component" value="Unassembled WGS sequence"/>
</dbReference>
<evidence type="ECO:0000313" key="7">
    <source>
        <dbReference type="Proteomes" id="UP000433788"/>
    </source>
</evidence>
<keyword evidence="3 5" id="KW-0717">Septation</keyword>
<name>A0A6N7R151_9GAMM</name>
<evidence type="ECO:0000256" key="2">
    <source>
        <dbReference type="ARBA" id="ARBA00022618"/>
    </source>
</evidence>
<dbReference type="Gene3D" id="2.60.440.10">
    <property type="entry name" value="YacF-like domains"/>
    <property type="match status" value="1"/>
</dbReference>
<keyword evidence="4 5" id="KW-0131">Cell cycle</keyword>
<dbReference type="GO" id="GO:0032153">
    <property type="term" value="C:cell division site"/>
    <property type="evidence" value="ECO:0007669"/>
    <property type="project" value="TreeGrafter"/>
</dbReference>
<evidence type="ECO:0000256" key="1">
    <source>
        <dbReference type="ARBA" id="ARBA00022490"/>
    </source>
</evidence>
<dbReference type="Pfam" id="PF07072">
    <property type="entry name" value="ZapD"/>
    <property type="match status" value="1"/>
</dbReference>
<evidence type="ECO:0000313" key="6">
    <source>
        <dbReference type="EMBL" id="MRH78684.1"/>
    </source>
</evidence>
<comment type="caution">
    <text evidence="6">The sequence shown here is derived from an EMBL/GenBank/DDBJ whole genome shotgun (WGS) entry which is preliminary data.</text>
</comment>
<keyword evidence="2 5" id="KW-0132">Cell division</keyword>
<dbReference type="HAMAP" id="MF_01092">
    <property type="entry name" value="ZapD"/>
    <property type="match status" value="1"/>
</dbReference>
<dbReference type="EMBL" id="WJPP01000004">
    <property type="protein sequence ID" value="MRH78684.1"/>
    <property type="molecule type" value="Genomic_DNA"/>
</dbReference>
<reference evidence="6 7" key="1">
    <citation type="submission" date="2019-11" db="EMBL/GenBank/DDBJ databases">
        <authorList>
            <person name="Zhang X.Y."/>
        </authorList>
    </citation>
    <scope>NUCLEOTIDE SEQUENCE [LARGE SCALE GENOMIC DNA]</scope>
    <source>
        <strain evidence="6 7">C176</strain>
    </source>
</reference>
<organism evidence="6 7">
    <name type="scientific">Spiribacter salilacus</name>
    <dbReference type="NCBI Taxonomy" id="2664894"/>
    <lineage>
        <taxon>Bacteria</taxon>
        <taxon>Pseudomonadati</taxon>
        <taxon>Pseudomonadota</taxon>
        <taxon>Gammaproteobacteria</taxon>
        <taxon>Chromatiales</taxon>
        <taxon>Ectothiorhodospiraceae</taxon>
        <taxon>Spiribacter</taxon>
    </lineage>
</organism>
<dbReference type="GO" id="GO:0000917">
    <property type="term" value="P:division septum assembly"/>
    <property type="evidence" value="ECO:0007669"/>
    <property type="project" value="UniProtKB-KW"/>
</dbReference>
<accession>A0A6N7R151</accession>
<evidence type="ECO:0000256" key="4">
    <source>
        <dbReference type="ARBA" id="ARBA00023306"/>
    </source>
</evidence>
<proteinExistence type="inferred from homology"/>
<dbReference type="InterPro" id="IPR036268">
    <property type="entry name" value="ZapD_sf"/>
</dbReference>
<comment type="subunit">
    <text evidence="5">Interacts with FtsZ.</text>
</comment>
<dbReference type="PANTHER" id="PTHR39455">
    <property type="entry name" value="CELL DIVISION PROTEIN ZAPD"/>
    <property type="match status" value="1"/>
</dbReference>
<sequence length="264" mass="29687">MAGNPTKDLITYEYPLNERIRTLLRLNFLFERVEFGKTGNSEWHARTAVDALLDIIDLLTRSDVRAELQKELERQRSTLSQLRGLPGVKGQQLQTVLEQADRVSKALREAPPGLPASMRDNAFLTAISQRAGVLGGTCAFDLPGYHLWLQSPVTERQALIKEWLSGFEAISEGSALVLRVLRQSADPIDEVAAGGSYNAKLDPNTAIQMLRVRMDRTTQCFPEISGSRHFCTIRFLHQPSHGERPKQVDHDVPFILERCVIQSR</sequence>
<dbReference type="GO" id="GO:0005737">
    <property type="term" value="C:cytoplasm"/>
    <property type="evidence" value="ECO:0007669"/>
    <property type="project" value="UniProtKB-SubCell"/>
</dbReference>
<protein>
    <recommendedName>
        <fullName evidence="5">Cell division protein ZapD</fullName>
    </recommendedName>
    <alternativeName>
        <fullName evidence="5">Z ring-associated protein D</fullName>
    </alternativeName>
</protein>
<dbReference type="InterPro" id="IPR027462">
    <property type="entry name" value="ZapD_C"/>
</dbReference>
<keyword evidence="1 5" id="KW-0963">Cytoplasm</keyword>